<protein>
    <recommendedName>
        <fullName evidence="2">CAAX prenyl protease 2/Lysostaphin resistance protein A-like domain-containing protein</fullName>
    </recommendedName>
</protein>
<feature type="transmembrane region" description="Helical" evidence="1">
    <location>
        <begin position="12"/>
        <end position="45"/>
    </location>
</feature>
<dbReference type="EMBL" id="JAHJDP010000039">
    <property type="protein sequence ID" value="MBU2690869.1"/>
    <property type="molecule type" value="Genomic_DNA"/>
</dbReference>
<feature type="domain" description="CAAX prenyl protease 2/Lysostaphin resistance protein A-like" evidence="2">
    <location>
        <begin position="106"/>
        <end position="195"/>
    </location>
</feature>
<evidence type="ECO:0000313" key="4">
    <source>
        <dbReference type="Proteomes" id="UP000777784"/>
    </source>
</evidence>
<evidence type="ECO:0000256" key="1">
    <source>
        <dbReference type="SAM" id="Phobius"/>
    </source>
</evidence>
<keyword evidence="1" id="KW-1133">Transmembrane helix</keyword>
<sequence>MTDDKKRHIAMMALPYLAVLIGLYLFRSAWISILLYHLGIMLFLLSGRPKAVWQRLFDGWSHGPGLAAALLCAGCGPIIALLWGRVAIAPQELTSALAGFGLSGADWWLFAAYYVIPHPILEELFWRGPDFTRSRGLILADAAFGGYHLLVLLQFLHLFWACVSVVVLILVAWLWRRIAARYQGLAIPIISHAAAALSTMAAVYFLSRN</sequence>
<proteinExistence type="predicted"/>
<accession>A0A948RWD1</accession>
<dbReference type="Pfam" id="PF02517">
    <property type="entry name" value="Rce1-like"/>
    <property type="match status" value="1"/>
</dbReference>
<dbReference type="GO" id="GO:0080120">
    <property type="term" value="P:CAAX-box protein maturation"/>
    <property type="evidence" value="ECO:0007669"/>
    <property type="project" value="UniProtKB-ARBA"/>
</dbReference>
<feature type="transmembrane region" description="Helical" evidence="1">
    <location>
        <begin position="65"/>
        <end position="84"/>
    </location>
</feature>
<feature type="transmembrane region" description="Helical" evidence="1">
    <location>
        <begin position="147"/>
        <end position="173"/>
    </location>
</feature>
<feature type="transmembrane region" description="Helical" evidence="1">
    <location>
        <begin position="185"/>
        <end position="206"/>
    </location>
</feature>
<gene>
    <name evidence="3" type="ORF">KJ970_08050</name>
</gene>
<comment type="caution">
    <text evidence="3">The sequence shown here is derived from an EMBL/GenBank/DDBJ whole genome shotgun (WGS) entry which is preliminary data.</text>
</comment>
<evidence type="ECO:0000313" key="3">
    <source>
        <dbReference type="EMBL" id="MBU2690869.1"/>
    </source>
</evidence>
<name>A0A948RWD1_UNCEI</name>
<feature type="transmembrane region" description="Helical" evidence="1">
    <location>
        <begin position="96"/>
        <end position="116"/>
    </location>
</feature>
<dbReference type="AlphaFoldDB" id="A0A948RWD1"/>
<dbReference type="Proteomes" id="UP000777784">
    <property type="component" value="Unassembled WGS sequence"/>
</dbReference>
<dbReference type="GO" id="GO:0004175">
    <property type="term" value="F:endopeptidase activity"/>
    <property type="evidence" value="ECO:0007669"/>
    <property type="project" value="UniProtKB-ARBA"/>
</dbReference>
<keyword evidence="1" id="KW-0812">Transmembrane</keyword>
<reference evidence="3" key="1">
    <citation type="submission" date="2021-05" db="EMBL/GenBank/DDBJ databases">
        <title>Energy efficiency and biological interactions define the core microbiome of deep oligotrophic groundwater.</title>
        <authorList>
            <person name="Mehrshad M."/>
            <person name="Lopez-Fernandez M."/>
            <person name="Bell E."/>
            <person name="Bernier-Latmani R."/>
            <person name="Bertilsson S."/>
            <person name="Dopson M."/>
        </authorList>
    </citation>
    <scope>NUCLEOTIDE SEQUENCE</scope>
    <source>
        <strain evidence="3">Modern_marine.mb.64</strain>
    </source>
</reference>
<dbReference type="InterPro" id="IPR003675">
    <property type="entry name" value="Rce1/LyrA-like_dom"/>
</dbReference>
<evidence type="ECO:0000259" key="2">
    <source>
        <dbReference type="Pfam" id="PF02517"/>
    </source>
</evidence>
<keyword evidence="1" id="KW-0472">Membrane</keyword>
<organism evidence="3 4">
    <name type="scientific">Eiseniibacteriota bacterium</name>
    <dbReference type="NCBI Taxonomy" id="2212470"/>
    <lineage>
        <taxon>Bacteria</taxon>
        <taxon>Candidatus Eiseniibacteriota</taxon>
    </lineage>
</organism>